<evidence type="ECO:0000313" key="2">
    <source>
        <dbReference type="EMBL" id="KIF82783.1"/>
    </source>
</evidence>
<dbReference type="Proteomes" id="UP000031572">
    <property type="component" value="Unassembled WGS sequence"/>
</dbReference>
<organism evidence="2 3">
    <name type="scientific">Noviherbaspirillum autotrophicum</name>
    <dbReference type="NCBI Taxonomy" id="709839"/>
    <lineage>
        <taxon>Bacteria</taxon>
        <taxon>Pseudomonadati</taxon>
        <taxon>Pseudomonadota</taxon>
        <taxon>Betaproteobacteria</taxon>
        <taxon>Burkholderiales</taxon>
        <taxon>Oxalobacteraceae</taxon>
        <taxon>Noviherbaspirillum</taxon>
    </lineage>
</organism>
<sequence length="115" mass="13103">MLAATFFSAAYACNPVMAAESMAKVHPQQIIRFKTESYGCMSKEALEEASQYAHRHEDAEFRTMFSNKFCVALPKNVNFKILRIANIHPDFDVIEITDEKTPGAMTGLFAEWDYR</sequence>
<evidence type="ECO:0000313" key="3">
    <source>
        <dbReference type="Proteomes" id="UP000031572"/>
    </source>
</evidence>
<evidence type="ECO:0000256" key="1">
    <source>
        <dbReference type="SAM" id="SignalP"/>
    </source>
</evidence>
<dbReference type="EMBL" id="JWJG01000028">
    <property type="protein sequence ID" value="KIF82783.1"/>
    <property type="molecule type" value="Genomic_DNA"/>
</dbReference>
<feature type="chain" id="PRO_5002156176" evidence="1">
    <location>
        <begin position="19"/>
        <end position="115"/>
    </location>
</feature>
<dbReference type="AlphaFoldDB" id="A0A0C1Y7A3"/>
<feature type="signal peptide" evidence="1">
    <location>
        <begin position="1"/>
        <end position="18"/>
    </location>
</feature>
<proteinExistence type="predicted"/>
<reference evidence="2 3" key="1">
    <citation type="submission" date="2014-12" db="EMBL/GenBank/DDBJ databases">
        <title>Denitrispirillum autotrophicum gen. nov., sp. nov., Denitrifying, Facultatively Autotrophic Bacteria Isolated from Rice Paddy Soil.</title>
        <authorList>
            <person name="Ishii S."/>
            <person name="Ashida N."/>
            <person name="Ohno H."/>
            <person name="Otsuka S."/>
            <person name="Yokota A."/>
            <person name="Senoo K."/>
        </authorList>
    </citation>
    <scope>NUCLEOTIDE SEQUENCE [LARGE SCALE GENOMIC DNA]</scope>
    <source>
        <strain evidence="2 3">TSA66</strain>
    </source>
</reference>
<dbReference type="STRING" id="709839.TSA66_21270"/>
<protein>
    <submittedName>
        <fullName evidence="2">Uncharacterized protein</fullName>
    </submittedName>
</protein>
<accession>A0A0C1Y7A3</accession>
<name>A0A0C1Y7A3_9BURK</name>
<keyword evidence="1" id="KW-0732">Signal</keyword>
<gene>
    <name evidence="2" type="ORF">TSA66_21270</name>
</gene>
<keyword evidence="3" id="KW-1185">Reference proteome</keyword>
<comment type="caution">
    <text evidence="2">The sequence shown here is derived from an EMBL/GenBank/DDBJ whole genome shotgun (WGS) entry which is preliminary data.</text>
</comment>